<feature type="transmembrane region" description="Helical" evidence="1">
    <location>
        <begin position="7"/>
        <end position="29"/>
    </location>
</feature>
<feature type="domain" description="Glycosyltransferase 61 catalytic" evidence="2">
    <location>
        <begin position="266"/>
        <end position="333"/>
    </location>
</feature>
<dbReference type="InterPro" id="IPR049625">
    <property type="entry name" value="Glyco_transf_61_cat"/>
</dbReference>
<evidence type="ECO:0000259" key="2">
    <source>
        <dbReference type="Pfam" id="PF04577"/>
    </source>
</evidence>
<dbReference type="Pfam" id="PF04577">
    <property type="entry name" value="Glyco_transf_61"/>
    <property type="match status" value="1"/>
</dbReference>
<reference evidence="3 4" key="1">
    <citation type="submission" date="2020-08" db="EMBL/GenBank/DDBJ databases">
        <authorList>
            <person name="Hejnol A."/>
        </authorList>
    </citation>
    <scope>NUCLEOTIDE SEQUENCE [LARGE SCALE GENOMIC DNA]</scope>
</reference>
<dbReference type="GO" id="GO:0016757">
    <property type="term" value="F:glycosyltransferase activity"/>
    <property type="evidence" value="ECO:0007669"/>
    <property type="project" value="InterPro"/>
</dbReference>
<proteinExistence type="predicted"/>
<keyword evidence="1" id="KW-1133">Transmembrane helix</keyword>
<gene>
    <name evidence="3" type="ORF">DGYR_LOCUS5254</name>
</gene>
<protein>
    <recommendedName>
        <fullName evidence="2">Glycosyltransferase 61 catalytic domain-containing protein</fullName>
    </recommendedName>
</protein>
<dbReference type="AlphaFoldDB" id="A0A7I8VMU1"/>
<accession>A0A7I8VMU1</accession>
<dbReference type="OrthoDB" id="529273at2759"/>
<evidence type="ECO:0000256" key="1">
    <source>
        <dbReference type="SAM" id="Phobius"/>
    </source>
</evidence>
<evidence type="ECO:0000313" key="4">
    <source>
        <dbReference type="Proteomes" id="UP000549394"/>
    </source>
</evidence>
<dbReference type="Proteomes" id="UP000549394">
    <property type="component" value="Unassembled WGS sequence"/>
</dbReference>
<dbReference type="EMBL" id="CAJFCJ010000006">
    <property type="protein sequence ID" value="CAD5116650.1"/>
    <property type="molecule type" value="Genomic_DNA"/>
</dbReference>
<keyword evidence="4" id="KW-1185">Reference proteome</keyword>
<organism evidence="3 4">
    <name type="scientific">Dimorphilus gyrociliatus</name>
    <dbReference type="NCBI Taxonomy" id="2664684"/>
    <lineage>
        <taxon>Eukaryota</taxon>
        <taxon>Metazoa</taxon>
        <taxon>Spiralia</taxon>
        <taxon>Lophotrochozoa</taxon>
        <taxon>Annelida</taxon>
        <taxon>Polychaeta</taxon>
        <taxon>Polychaeta incertae sedis</taxon>
        <taxon>Dinophilidae</taxon>
        <taxon>Dimorphilus</taxon>
    </lineage>
</organism>
<comment type="caution">
    <text evidence="3">The sequence shown here is derived from an EMBL/GenBank/DDBJ whole genome shotgun (WGS) entry which is preliminary data.</text>
</comment>
<evidence type="ECO:0000313" key="3">
    <source>
        <dbReference type="EMBL" id="CAD5116650.1"/>
    </source>
</evidence>
<sequence length="397" mass="44645">MFGKRYCIFRLLIVCLAIVSSLCLFIQFIDDNHLSLEEKESITGIQPNKIVHDEIKSTRSELDIFVDENPKTVVYYAPYNMTKPIFVDRNDENIFSADKENLRVIGIQPRSDLLGIVAVLQPGYFFSNLQCTSTSNLADWTLSPSSPIVHNYDLVLPIITDGGCSINNFFQGILPKLIQARGWIKFKEIKFLVHGSCDPLIGSILGEFGITTQRLISFKGGAIRSERLVNTCIVPPTHPEIFKKAREILGISTSVKDANDVVLLLPSDTQLLRNANQVSKFLERRYGHRFKDLEEQYSVNQVKSSFRKAKIIIGIHNAILSNMFFAPVGCAIIEIVGTKADGTVRPANVDPRLIWHLAISMGHKYYRIIENPVSMVGSIYLTISKLEKTLNIAENQI</sequence>
<keyword evidence="1" id="KW-0812">Transmembrane</keyword>
<keyword evidence="1" id="KW-0472">Membrane</keyword>
<name>A0A7I8VMU1_9ANNE</name>